<keyword evidence="2" id="KW-1185">Reference proteome</keyword>
<sequence>MEGLYRDVMNSPTRKTTASIDLGTSIIQLDREFGDGIGITLIGEIDATSRISIEHAFPFATPSTLTYVHNLRIEKHLGNDSYDGIIDDFTLNIMFYLQNIADYVHLNWLNKAPFTETCMLSALSNNGSILLPLTRTKDEEIKVKKQHIDRIRLTEAARRGDEDALEDLALLSMDQKNDMYNKALRDGILSVVETTMMPYGIDCEAYEIIGIIERYKVIKNTVTDEEVICMTIQCNDYFLDVYINSMDLKGEPEVGRRFKGVIWMQGYIMF</sequence>
<dbReference type="Pfam" id="PF12997">
    <property type="entry name" value="DUF3881"/>
    <property type="match status" value="1"/>
</dbReference>
<dbReference type="Proteomes" id="UP000189857">
    <property type="component" value="Unassembled WGS sequence"/>
</dbReference>
<name>A0A1T4N3U1_9FIRM</name>
<dbReference type="InterPro" id="IPR024541">
    <property type="entry name" value="DUF3881"/>
</dbReference>
<protein>
    <submittedName>
        <fullName evidence="1">Uncharacterized protein</fullName>
    </submittedName>
</protein>
<proteinExistence type="predicted"/>
<evidence type="ECO:0000313" key="2">
    <source>
        <dbReference type="Proteomes" id="UP000189857"/>
    </source>
</evidence>
<gene>
    <name evidence="1" type="ORF">SAMN02745110_01455</name>
</gene>
<organism evidence="1 2">
    <name type="scientific">Eubacterium ruminantium</name>
    <dbReference type="NCBI Taxonomy" id="42322"/>
    <lineage>
        <taxon>Bacteria</taxon>
        <taxon>Bacillati</taxon>
        <taxon>Bacillota</taxon>
        <taxon>Clostridia</taxon>
        <taxon>Eubacteriales</taxon>
        <taxon>Eubacteriaceae</taxon>
        <taxon>Eubacterium</taxon>
    </lineage>
</organism>
<dbReference type="EMBL" id="FUXA01000008">
    <property type="protein sequence ID" value="SJZ73794.1"/>
    <property type="molecule type" value="Genomic_DNA"/>
</dbReference>
<evidence type="ECO:0000313" key="1">
    <source>
        <dbReference type="EMBL" id="SJZ73794.1"/>
    </source>
</evidence>
<accession>A0A1T4N3U1</accession>
<reference evidence="1 2" key="1">
    <citation type="submission" date="2017-02" db="EMBL/GenBank/DDBJ databases">
        <authorList>
            <person name="Peterson S.W."/>
        </authorList>
    </citation>
    <scope>NUCLEOTIDE SEQUENCE [LARGE SCALE GENOMIC DNA]</scope>
    <source>
        <strain evidence="1 2">ATCC 17233</strain>
    </source>
</reference>
<dbReference type="AlphaFoldDB" id="A0A1T4N3U1"/>